<keyword evidence="1" id="KW-0472">Membrane</keyword>
<evidence type="ECO:0000256" key="1">
    <source>
        <dbReference type="SAM" id="Phobius"/>
    </source>
</evidence>
<gene>
    <name evidence="2" type="ORF">PCOR1329_LOCUS17231</name>
</gene>
<keyword evidence="1" id="KW-0812">Transmembrane</keyword>
<reference evidence="2" key="1">
    <citation type="submission" date="2023-10" db="EMBL/GenBank/DDBJ databases">
        <authorList>
            <person name="Chen Y."/>
            <person name="Shah S."/>
            <person name="Dougan E. K."/>
            <person name="Thang M."/>
            <person name="Chan C."/>
        </authorList>
    </citation>
    <scope>NUCLEOTIDE SEQUENCE [LARGE SCALE GENOMIC DNA]</scope>
</reference>
<feature type="transmembrane region" description="Helical" evidence="1">
    <location>
        <begin position="88"/>
        <end position="117"/>
    </location>
</feature>
<evidence type="ECO:0008006" key="4">
    <source>
        <dbReference type="Google" id="ProtNLM"/>
    </source>
</evidence>
<keyword evidence="3" id="KW-1185">Reference proteome</keyword>
<proteinExistence type="predicted"/>
<keyword evidence="1" id="KW-1133">Transmembrane helix</keyword>
<feature type="transmembrane region" description="Helical" evidence="1">
    <location>
        <begin position="6"/>
        <end position="28"/>
    </location>
</feature>
<accession>A0ABN9R6A2</accession>
<protein>
    <recommendedName>
        <fullName evidence="4">Transmembrane protein</fullName>
    </recommendedName>
</protein>
<organism evidence="2 3">
    <name type="scientific">Prorocentrum cordatum</name>
    <dbReference type="NCBI Taxonomy" id="2364126"/>
    <lineage>
        <taxon>Eukaryota</taxon>
        <taxon>Sar</taxon>
        <taxon>Alveolata</taxon>
        <taxon>Dinophyceae</taxon>
        <taxon>Prorocentrales</taxon>
        <taxon>Prorocentraceae</taxon>
        <taxon>Prorocentrum</taxon>
    </lineage>
</organism>
<comment type="caution">
    <text evidence="2">The sequence shown here is derived from an EMBL/GenBank/DDBJ whole genome shotgun (WGS) entry which is preliminary data.</text>
</comment>
<evidence type="ECO:0000313" key="2">
    <source>
        <dbReference type="EMBL" id="CAK0813230.1"/>
    </source>
</evidence>
<evidence type="ECO:0000313" key="3">
    <source>
        <dbReference type="Proteomes" id="UP001189429"/>
    </source>
</evidence>
<dbReference type="Proteomes" id="UP001189429">
    <property type="component" value="Unassembled WGS sequence"/>
</dbReference>
<dbReference type="EMBL" id="CAUYUJ010005332">
    <property type="protein sequence ID" value="CAK0813230.1"/>
    <property type="molecule type" value="Genomic_DNA"/>
</dbReference>
<name>A0ABN9R6A2_9DINO</name>
<sequence>MDRAQVKATVVLCVAGLFFSLLITWCVWRMGKWAIRCVVIYFTGLPLLFLYKEVEERVINWRKTAKEWTAPVQSWIKWKKGRLWLRRLLGLVLVCVAMALLGVYAALAALGAVLLFLKYVT</sequence>
<feature type="transmembrane region" description="Helical" evidence="1">
    <location>
        <begin position="33"/>
        <end position="51"/>
    </location>
</feature>